<dbReference type="GO" id="GO:0006518">
    <property type="term" value="P:peptide metabolic process"/>
    <property type="evidence" value="ECO:0007669"/>
    <property type="project" value="TreeGrafter"/>
</dbReference>
<keyword evidence="5 7" id="KW-0862">Zinc</keyword>
<keyword evidence="4 7" id="KW-0378">Hydrolase</keyword>
<evidence type="ECO:0000256" key="5">
    <source>
        <dbReference type="ARBA" id="ARBA00022833"/>
    </source>
</evidence>
<dbReference type="GO" id="GO:0006508">
    <property type="term" value="P:proteolysis"/>
    <property type="evidence" value="ECO:0007669"/>
    <property type="project" value="UniProtKB-KW"/>
</dbReference>
<dbReference type="GO" id="GO:0004222">
    <property type="term" value="F:metalloendopeptidase activity"/>
    <property type="evidence" value="ECO:0007669"/>
    <property type="project" value="InterPro"/>
</dbReference>
<dbReference type="PANTHER" id="PTHR11804:SF84">
    <property type="entry name" value="SACCHAROLYSIN"/>
    <property type="match status" value="1"/>
</dbReference>
<dbReference type="GO" id="GO:0046872">
    <property type="term" value="F:metal ion binding"/>
    <property type="evidence" value="ECO:0007669"/>
    <property type="project" value="UniProtKB-UniRule"/>
</dbReference>
<evidence type="ECO:0000256" key="4">
    <source>
        <dbReference type="ARBA" id="ARBA00022801"/>
    </source>
</evidence>
<dbReference type="PANTHER" id="PTHR11804">
    <property type="entry name" value="PROTEASE M3 THIMET OLIGOPEPTIDASE-RELATED"/>
    <property type="match status" value="1"/>
</dbReference>
<accession>A0A1H0DX34</accession>
<evidence type="ECO:0000256" key="7">
    <source>
        <dbReference type="RuleBase" id="RU003435"/>
    </source>
</evidence>
<keyword evidence="2 7" id="KW-0645">Protease</keyword>
<evidence type="ECO:0000313" key="9">
    <source>
        <dbReference type="EMBL" id="SDN74593.1"/>
    </source>
</evidence>
<comment type="similarity">
    <text evidence="1 7">Belongs to the peptidase M3 family.</text>
</comment>
<proteinExistence type="inferred from homology"/>
<dbReference type="EMBL" id="FNIC01000004">
    <property type="protein sequence ID" value="SDN74593.1"/>
    <property type="molecule type" value="Genomic_DNA"/>
</dbReference>
<keyword evidence="3 7" id="KW-0479">Metal-binding</keyword>
<comment type="cofactor">
    <cofactor evidence="7">
        <name>Zn(2+)</name>
        <dbReference type="ChEBI" id="CHEBI:29105"/>
    </cofactor>
    <text evidence="7">Binds 1 zinc ion.</text>
</comment>
<evidence type="ECO:0000256" key="2">
    <source>
        <dbReference type="ARBA" id="ARBA00022670"/>
    </source>
</evidence>
<evidence type="ECO:0000259" key="8">
    <source>
        <dbReference type="Pfam" id="PF01432"/>
    </source>
</evidence>
<dbReference type="RefSeq" id="WP_218029453.1">
    <property type="nucleotide sequence ID" value="NZ_BKAE01000013.1"/>
</dbReference>
<dbReference type="Gene3D" id="1.20.1050.40">
    <property type="entry name" value="Endopeptidase. Chain P, domain 1"/>
    <property type="match status" value="1"/>
</dbReference>
<dbReference type="STRING" id="1005944.SAMN05192576_2691"/>
<reference evidence="10" key="1">
    <citation type="submission" date="2016-10" db="EMBL/GenBank/DDBJ databases">
        <authorList>
            <person name="Varghese N."/>
            <person name="Submissions S."/>
        </authorList>
    </citation>
    <scope>NUCLEOTIDE SEQUENCE [LARGE SCALE GENOMIC DNA]</scope>
    <source>
        <strain evidence="10">CGMCC 1.11147</strain>
    </source>
</reference>
<evidence type="ECO:0000256" key="1">
    <source>
        <dbReference type="ARBA" id="ARBA00006040"/>
    </source>
</evidence>
<dbReference type="InterPro" id="IPR001567">
    <property type="entry name" value="Pept_M3A_M3B_dom"/>
</dbReference>
<name>A0A1H0DX34_9ACTN</name>
<dbReference type="Gene3D" id="3.40.390.10">
    <property type="entry name" value="Collagenase (Catalytic Domain)"/>
    <property type="match status" value="1"/>
</dbReference>
<keyword evidence="10" id="KW-1185">Reference proteome</keyword>
<evidence type="ECO:0000256" key="3">
    <source>
        <dbReference type="ARBA" id="ARBA00022723"/>
    </source>
</evidence>
<feature type="domain" description="Peptidase M3A/M3B catalytic" evidence="8">
    <location>
        <begin position="207"/>
        <end position="625"/>
    </location>
</feature>
<evidence type="ECO:0000313" key="10">
    <source>
        <dbReference type="Proteomes" id="UP000199004"/>
    </source>
</evidence>
<keyword evidence="6 7" id="KW-0482">Metalloprotease</keyword>
<sequence length="636" mass="71357">MPLALPAAADALAWVEARATDGMASARALVQRLRETPPTDALDALGQWDEVSLQLSNVAAMGSLLSNVHPLEDVRDAAEKAEQDVMKLITELSLDRGLYDVFSALDPAGPDEQATRLLDKVLEDFRRAGVDRDDETRARITAINERGTELDQEFSKVVRDDVRSIRVTPDRLDGLPGDWLEAHPADDDGLVTVTTDYPDVVPTRMFAHDAQVRRDITMAFLNRGWPASDALLKEMFALRHELAELVGYDDWASYDAGVKMIKTGPAIPEFIDKIAAAAEQPMQRDLATLLERFRQDHPDATSITGADATYYEELVRKEQLEVDAQEVRTYFDFTKVRQGLLDVTGRLFGLRYEPAPDAVLWADDVTAYDVFDLEGDESFGRIYLDLHPREGKFKHAAQFTLTEGVSGRQLSEGVLVCNFARGLMEHDHVVTLFHEFGHLVHHVLGGRGRWTRFAGVSTEWDFVEAPSQMLEEWAWDADVLATFATNAAGEPIPADLVARMRRGDDFGKGYLARQQMFYASMSYWFHTDRPDDLTARTRELQARYSPFPYIEGTHMFASFGHLGGYSSAYYTYAWSLVIAKDLFSAFDPADLFDATTARRYRDRVLTPGGSKDAADLVEDFLGRPYTFDSYAAWLAD</sequence>
<dbReference type="Pfam" id="PF01432">
    <property type="entry name" value="Peptidase_M3"/>
    <property type="match status" value="1"/>
</dbReference>
<dbReference type="CDD" id="cd06455">
    <property type="entry name" value="M3A_TOP"/>
    <property type="match status" value="1"/>
</dbReference>
<gene>
    <name evidence="9" type="ORF">SAMN05192576_2691</name>
</gene>
<dbReference type="Proteomes" id="UP000199004">
    <property type="component" value="Unassembled WGS sequence"/>
</dbReference>
<organism evidence="9 10">
    <name type="scientific">Nocardioides szechwanensis</name>
    <dbReference type="NCBI Taxonomy" id="1005944"/>
    <lineage>
        <taxon>Bacteria</taxon>
        <taxon>Bacillati</taxon>
        <taxon>Actinomycetota</taxon>
        <taxon>Actinomycetes</taxon>
        <taxon>Propionibacteriales</taxon>
        <taxon>Nocardioidaceae</taxon>
        <taxon>Nocardioides</taxon>
    </lineage>
</organism>
<dbReference type="AlphaFoldDB" id="A0A1H0DX34"/>
<dbReference type="SUPFAM" id="SSF55486">
    <property type="entry name" value="Metalloproteases ('zincins'), catalytic domain"/>
    <property type="match status" value="1"/>
</dbReference>
<dbReference type="InterPro" id="IPR024079">
    <property type="entry name" value="MetalloPept_cat_dom_sf"/>
</dbReference>
<evidence type="ECO:0000256" key="6">
    <source>
        <dbReference type="ARBA" id="ARBA00023049"/>
    </source>
</evidence>
<dbReference type="InterPro" id="IPR024080">
    <property type="entry name" value="Neurolysin/TOP_N"/>
</dbReference>
<dbReference type="Gene3D" id="1.10.1370.10">
    <property type="entry name" value="Neurolysin, domain 3"/>
    <property type="match status" value="1"/>
</dbReference>
<dbReference type="InterPro" id="IPR045090">
    <property type="entry name" value="Pept_M3A_M3B"/>
</dbReference>
<dbReference type="InterPro" id="IPR024077">
    <property type="entry name" value="Neurolysin/TOP_dom2"/>
</dbReference>
<protein>
    <submittedName>
        <fullName evidence="9">Thimet oligopeptidase</fullName>
    </submittedName>
</protein>